<evidence type="ECO:0000313" key="2">
    <source>
        <dbReference type="Proteomes" id="UP001301420"/>
    </source>
</evidence>
<gene>
    <name evidence="1" type="ORF">QUR79_05755</name>
</gene>
<accession>A0AAU0P081</accession>
<proteinExistence type="predicted"/>
<reference evidence="1 2" key="1">
    <citation type="submission" date="2023-06" db="EMBL/GenBank/DDBJ databases">
        <title>Characterization of Arcobacter Isolates from Retail Chicken Sold in Supermarkets in Tbilisi, Georgia.</title>
        <authorList>
            <person name="Riediger M."/>
            <person name="Zautner A.E."/>
        </authorList>
    </citation>
    <scope>NUCLEOTIDE SEQUENCE [LARGE SCALE GENOMIC DNA]</scope>
    <source>
        <strain evidence="1 2">DSM 115972</strain>
    </source>
</reference>
<evidence type="ECO:0000313" key="1">
    <source>
        <dbReference type="EMBL" id="WPD02254.1"/>
    </source>
</evidence>
<organism evidence="1 2">
    <name type="scientific">Arcobacter cryaerophilus gv. pseudocryaerophilus</name>
    <dbReference type="NCBI Taxonomy" id="2933791"/>
    <lineage>
        <taxon>Bacteria</taxon>
        <taxon>Pseudomonadati</taxon>
        <taxon>Campylobacterota</taxon>
        <taxon>Epsilonproteobacteria</taxon>
        <taxon>Campylobacterales</taxon>
        <taxon>Arcobacteraceae</taxon>
        <taxon>Aliarcobacter</taxon>
    </lineage>
</organism>
<sequence>MGLITKEYRTYNRLPHILNRNILLKEKKFSTHEIKECLSKNDYKNLTPRGRVLVSKLLNEIKDSDDLEAIINAYGIDISNIEDIYKSSPYRDCGFSFWDNKFNIQINQELKKAYTPLKSSQIKSPKLKKLVKNIECLEAVCWDYIINASDVYTILKTKKDDDFPISFDVLRKKVLKYVSIAKLQEIFTLEELKDIFNGINPNTIRNPETRDFYLREIELYLHDPKDFTFNCFWQTPFPAKQTVTSIIRNYLATMNKQDIHTLCRKFGKDRVLKELNDKYKELFEIGFFDFKGMKIPLTGNYKEHGTFKEILKIIKEYKCK</sequence>
<protein>
    <submittedName>
        <fullName evidence="1">Uncharacterized protein</fullName>
    </submittedName>
</protein>
<dbReference type="EMBL" id="CP129950">
    <property type="protein sequence ID" value="WPD02254.1"/>
    <property type="molecule type" value="Genomic_DNA"/>
</dbReference>
<dbReference type="AlphaFoldDB" id="A0AAU0P081"/>
<dbReference type="Proteomes" id="UP001301420">
    <property type="component" value="Chromosome"/>
</dbReference>
<dbReference type="RefSeq" id="WP_390838797.1">
    <property type="nucleotide sequence ID" value="NZ_CP129950.1"/>
</dbReference>
<name>A0AAU0P081_9BACT</name>
<keyword evidence="2" id="KW-1185">Reference proteome</keyword>